<evidence type="ECO:0000313" key="2">
    <source>
        <dbReference type="Proteomes" id="UP000054988"/>
    </source>
</evidence>
<proteinExistence type="predicted"/>
<sequence>MSDNSGNDKDTKRGIIQMSWSLATRVSNHIHAVRYL</sequence>
<comment type="caution">
    <text evidence="1">The sequence shown here is derived from an EMBL/GenBank/DDBJ whole genome shotgun (WGS) entry which is preliminary data.</text>
</comment>
<accession>A0A0W0G1U0</accession>
<gene>
    <name evidence="1" type="ORF">WG66_5068</name>
</gene>
<reference evidence="1 2" key="1">
    <citation type="submission" date="2015-12" db="EMBL/GenBank/DDBJ databases">
        <title>Draft genome sequence of Moniliophthora roreri, the causal agent of frosty pod rot of cacao.</title>
        <authorList>
            <person name="Aime M.C."/>
            <person name="Diaz-Valderrama J.R."/>
            <person name="Kijpornyongpan T."/>
            <person name="Phillips-Mora W."/>
        </authorList>
    </citation>
    <scope>NUCLEOTIDE SEQUENCE [LARGE SCALE GENOMIC DNA]</scope>
    <source>
        <strain evidence="1 2">MCA 2952</strain>
    </source>
</reference>
<organism evidence="1 2">
    <name type="scientific">Moniliophthora roreri</name>
    <name type="common">Frosty pod rot fungus</name>
    <name type="synonym">Monilia roreri</name>
    <dbReference type="NCBI Taxonomy" id="221103"/>
    <lineage>
        <taxon>Eukaryota</taxon>
        <taxon>Fungi</taxon>
        <taxon>Dikarya</taxon>
        <taxon>Basidiomycota</taxon>
        <taxon>Agaricomycotina</taxon>
        <taxon>Agaricomycetes</taxon>
        <taxon>Agaricomycetidae</taxon>
        <taxon>Agaricales</taxon>
        <taxon>Marasmiineae</taxon>
        <taxon>Marasmiaceae</taxon>
        <taxon>Moniliophthora</taxon>
    </lineage>
</organism>
<dbReference type="AlphaFoldDB" id="A0A0W0G1U0"/>
<name>A0A0W0G1U0_MONRR</name>
<dbReference type="EMBL" id="LATX01001343">
    <property type="protein sequence ID" value="KTB42341.1"/>
    <property type="molecule type" value="Genomic_DNA"/>
</dbReference>
<protein>
    <submittedName>
        <fullName evidence="1">Uncharacterized protein</fullName>
    </submittedName>
</protein>
<evidence type="ECO:0000313" key="1">
    <source>
        <dbReference type="EMBL" id="KTB42341.1"/>
    </source>
</evidence>
<dbReference type="Proteomes" id="UP000054988">
    <property type="component" value="Unassembled WGS sequence"/>
</dbReference>